<evidence type="ECO:0000259" key="2">
    <source>
        <dbReference type="Pfam" id="PF13439"/>
    </source>
</evidence>
<dbReference type="AlphaFoldDB" id="A0A415CW51"/>
<feature type="domain" description="Glycosyltransferase subfamily 4-like N-terminal" evidence="2">
    <location>
        <begin position="13"/>
        <end position="191"/>
    </location>
</feature>
<keyword evidence="3" id="KW-0808">Transferase</keyword>
<reference evidence="3 4" key="1">
    <citation type="submission" date="2018-08" db="EMBL/GenBank/DDBJ databases">
        <title>A genome reference for cultivated species of the human gut microbiota.</title>
        <authorList>
            <person name="Zou Y."/>
            <person name="Xue W."/>
            <person name="Luo G."/>
        </authorList>
    </citation>
    <scope>NUCLEOTIDE SEQUENCE [LARGE SCALE GENOMIC DNA]</scope>
    <source>
        <strain evidence="3 4">AM09-9</strain>
    </source>
</reference>
<organism evidence="3 4">
    <name type="scientific">[Ruminococcus] lactaris</name>
    <dbReference type="NCBI Taxonomy" id="46228"/>
    <lineage>
        <taxon>Bacteria</taxon>
        <taxon>Bacillati</taxon>
        <taxon>Bacillota</taxon>
        <taxon>Clostridia</taxon>
        <taxon>Lachnospirales</taxon>
        <taxon>Lachnospiraceae</taxon>
        <taxon>Mediterraneibacter</taxon>
    </lineage>
</organism>
<dbReference type="PANTHER" id="PTHR12526:SF630">
    <property type="entry name" value="GLYCOSYLTRANSFERASE"/>
    <property type="match status" value="1"/>
</dbReference>
<dbReference type="InterPro" id="IPR028098">
    <property type="entry name" value="Glyco_trans_4-like_N"/>
</dbReference>
<dbReference type="Gene3D" id="3.40.50.2000">
    <property type="entry name" value="Glycogen Phosphorylase B"/>
    <property type="match status" value="2"/>
</dbReference>
<comment type="caution">
    <text evidence="3">The sequence shown here is derived from an EMBL/GenBank/DDBJ whole genome shotgun (WGS) entry which is preliminary data.</text>
</comment>
<gene>
    <name evidence="3" type="ORF">DW116_12240</name>
</gene>
<name>A0A415CW51_9FIRM</name>
<proteinExistence type="predicted"/>
<dbReference type="Pfam" id="PF00534">
    <property type="entry name" value="Glycos_transf_1"/>
    <property type="match status" value="1"/>
</dbReference>
<dbReference type="EMBL" id="QRMI01000041">
    <property type="protein sequence ID" value="RHJ58020.1"/>
    <property type="molecule type" value="Genomic_DNA"/>
</dbReference>
<evidence type="ECO:0000313" key="4">
    <source>
        <dbReference type="Proteomes" id="UP000285832"/>
    </source>
</evidence>
<feature type="domain" description="Glycosyl transferase family 1" evidence="1">
    <location>
        <begin position="203"/>
        <end position="345"/>
    </location>
</feature>
<evidence type="ECO:0000259" key="1">
    <source>
        <dbReference type="Pfam" id="PF00534"/>
    </source>
</evidence>
<dbReference type="GO" id="GO:0016757">
    <property type="term" value="F:glycosyltransferase activity"/>
    <property type="evidence" value="ECO:0007669"/>
    <property type="project" value="InterPro"/>
</dbReference>
<dbReference type="PANTHER" id="PTHR12526">
    <property type="entry name" value="GLYCOSYLTRANSFERASE"/>
    <property type="match status" value="1"/>
</dbReference>
<dbReference type="Pfam" id="PF13439">
    <property type="entry name" value="Glyco_transf_4"/>
    <property type="match status" value="1"/>
</dbReference>
<sequence>MKKILVVNIGTEIGGIEKSLIDFLKYLDTRKCQVDLLLWKPAGPLFMQIPKSVNVLERPGVGSIKEIYKIKAVKEKIKRIKAYLKYKKLEKKGQAWKALPIREKGYDIAISYCQNGHSPYYVLDNVKALKKYMFYHHGTYEKNDKEYELDKVEYSRFNKIITVSRANKKMLLNYFPELEDKIEVIHNLIDEKAIHEKAEETVKCFKKQNELKITTVGRLSAEKGQQFALQVAVELKNKGIDFEWIFVGDGPEKENYIKYVKENELQEYCYFIGNRENPYPYIQQADIYVQTSFVEADPITIKEAKILNKKIIASNIPAICEALEGVKSAEIVSLDVAAFVENIETTFSNINISCNEKIDINEKSKELMDKLFEF</sequence>
<evidence type="ECO:0000313" key="3">
    <source>
        <dbReference type="EMBL" id="RHJ58020.1"/>
    </source>
</evidence>
<accession>A0A415CW51</accession>
<protein>
    <submittedName>
        <fullName evidence="3">Glycosyltransferase</fullName>
    </submittedName>
</protein>
<dbReference type="Proteomes" id="UP000285832">
    <property type="component" value="Unassembled WGS sequence"/>
</dbReference>
<dbReference type="SUPFAM" id="SSF53756">
    <property type="entry name" value="UDP-Glycosyltransferase/glycogen phosphorylase"/>
    <property type="match status" value="1"/>
</dbReference>
<dbReference type="RefSeq" id="WP_118279397.1">
    <property type="nucleotide sequence ID" value="NZ_JAQDJO010000042.1"/>
</dbReference>
<dbReference type="CDD" id="cd03811">
    <property type="entry name" value="GT4_GT28_WabH-like"/>
    <property type="match status" value="1"/>
</dbReference>
<dbReference type="InterPro" id="IPR001296">
    <property type="entry name" value="Glyco_trans_1"/>
</dbReference>